<feature type="compositionally biased region" description="Acidic residues" evidence="8">
    <location>
        <begin position="193"/>
        <end position="202"/>
    </location>
</feature>
<name>A0A9P8TQ99_WICPI</name>
<comment type="caution">
    <text evidence="9">The sequence shown here is derived from an EMBL/GenBank/DDBJ whole genome shotgun (WGS) entry which is preliminary data.</text>
</comment>
<keyword evidence="6 7" id="KW-0539">Nucleus</keyword>
<keyword evidence="4 7" id="KW-0805">Transcription regulation</keyword>
<reference evidence="9" key="2">
    <citation type="submission" date="2021-01" db="EMBL/GenBank/DDBJ databases">
        <authorList>
            <person name="Schikora-Tamarit M.A."/>
        </authorList>
    </citation>
    <scope>NUCLEOTIDE SEQUENCE</scope>
    <source>
        <strain evidence="9">CBS2887</strain>
    </source>
</reference>
<comment type="similarity">
    <text evidence="3 7">Belongs to the RRT14 family.</text>
</comment>
<evidence type="ECO:0000256" key="1">
    <source>
        <dbReference type="ARBA" id="ARBA00002711"/>
    </source>
</evidence>
<evidence type="ECO:0000256" key="2">
    <source>
        <dbReference type="ARBA" id="ARBA00004604"/>
    </source>
</evidence>
<gene>
    <name evidence="7" type="primary">RRT14</name>
    <name evidence="9" type="ORF">WICPIJ_001978</name>
</gene>
<accession>A0A9P8TQ99</accession>
<dbReference type="GO" id="GO:0005730">
    <property type="term" value="C:nucleolus"/>
    <property type="evidence" value="ECO:0007669"/>
    <property type="project" value="UniProtKB-SubCell"/>
</dbReference>
<evidence type="ECO:0000256" key="3">
    <source>
        <dbReference type="ARBA" id="ARBA00007142"/>
    </source>
</evidence>
<reference evidence="9" key="1">
    <citation type="journal article" date="2021" name="Open Biol.">
        <title>Shared evolutionary footprints suggest mitochondrial oxidative damage underlies multiple complex I losses in fungi.</title>
        <authorList>
            <person name="Schikora-Tamarit M.A."/>
            <person name="Marcet-Houben M."/>
            <person name="Nosek J."/>
            <person name="Gabaldon T."/>
        </authorList>
    </citation>
    <scope>NUCLEOTIDE SEQUENCE</scope>
    <source>
        <strain evidence="9">CBS2887</strain>
    </source>
</reference>
<dbReference type="EMBL" id="JAEUBG010001039">
    <property type="protein sequence ID" value="KAH3687034.1"/>
    <property type="molecule type" value="Genomic_DNA"/>
</dbReference>
<evidence type="ECO:0000256" key="4">
    <source>
        <dbReference type="ARBA" id="ARBA00023015"/>
    </source>
</evidence>
<dbReference type="Proteomes" id="UP000774326">
    <property type="component" value="Unassembled WGS sequence"/>
</dbReference>
<feature type="compositionally biased region" description="Basic and acidic residues" evidence="8">
    <location>
        <begin position="77"/>
        <end position="86"/>
    </location>
</feature>
<proteinExistence type="inferred from homology"/>
<dbReference type="OrthoDB" id="3981070at2759"/>
<comment type="function">
    <text evidence="1 7">Involved in ribosome biogenesis, probably through modulation of rDNA transcription.</text>
</comment>
<evidence type="ECO:0000313" key="10">
    <source>
        <dbReference type="Proteomes" id="UP000774326"/>
    </source>
</evidence>
<organism evidence="9 10">
    <name type="scientific">Wickerhamomyces pijperi</name>
    <name type="common">Yeast</name>
    <name type="synonym">Pichia pijperi</name>
    <dbReference type="NCBI Taxonomy" id="599730"/>
    <lineage>
        <taxon>Eukaryota</taxon>
        <taxon>Fungi</taxon>
        <taxon>Dikarya</taxon>
        <taxon>Ascomycota</taxon>
        <taxon>Saccharomycotina</taxon>
        <taxon>Saccharomycetes</taxon>
        <taxon>Phaffomycetales</taxon>
        <taxon>Wickerhamomycetaceae</taxon>
        <taxon>Wickerhamomyces</taxon>
    </lineage>
</organism>
<protein>
    <recommendedName>
        <fullName evidence="7">Regulator of rDNA transcription 14</fullName>
    </recommendedName>
</protein>
<evidence type="ECO:0000313" key="9">
    <source>
        <dbReference type="EMBL" id="KAH3687034.1"/>
    </source>
</evidence>
<feature type="region of interest" description="Disordered" evidence="8">
    <location>
        <begin position="65"/>
        <end position="86"/>
    </location>
</feature>
<keyword evidence="5 7" id="KW-0804">Transcription</keyword>
<dbReference type="Pfam" id="PF17075">
    <property type="entry name" value="RRT14"/>
    <property type="match status" value="1"/>
</dbReference>
<evidence type="ECO:0000256" key="7">
    <source>
        <dbReference type="RuleBase" id="RU362137"/>
    </source>
</evidence>
<evidence type="ECO:0000256" key="8">
    <source>
        <dbReference type="SAM" id="MobiDB-lite"/>
    </source>
</evidence>
<feature type="region of interest" description="Disordered" evidence="8">
    <location>
        <begin position="181"/>
        <end position="202"/>
    </location>
</feature>
<evidence type="ECO:0000256" key="5">
    <source>
        <dbReference type="ARBA" id="ARBA00023163"/>
    </source>
</evidence>
<sequence>MSKITFNKNKSQKSTVSNLLNTVLPGHSVVSTATSHFSTNNKKQSTTEIISKFNKRLSKEEIHHINKSQKSQLKKQAKTDRQAKAKLRDQVQLDLIRNTHSKSNSTLNLTKGEKTQYRQILAKSISQVLTLAPDVEETQEIQDEIMDIVNPSTARDRKNKKRIQGKTVLYKKKDAKTAGYNFKGLTPGLAPVDMEDPDSDDE</sequence>
<evidence type="ECO:0000256" key="6">
    <source>
        <dbReference type="ARBA" id="ARBA00023242"/>
    </source>
</evidence>
<comment type="subcellular location">
    <subcellularLocation>
        <location evidence="2 7">Nucleus</location>
        <location evidence="2 7">Nucleolus</location>
    </subcellularLocation>
</comment>
<keyword evidence="10" id="KW-1185">Reference proteome</keyword>
<dbReference type="AlphaFoldDB" id="A0A9P8TQ99"/>
<dbReference type="InterPro" id="IPR031404">
    <property type="entry name" value="Rrt14"/>
</dbReference>